<keyword evidence="3" id="KW-0808">Transferase</keyword>
<dbReference type="InterPro" id="IPR031127">
    <property type="entry name" value="E3_UB_ligase_RBR"/>
</dbReference>
<protein>
    <recommendedName>
        <fullName evidence="2">RBR-type E3 ubiquitin transferase</fullName>
        <ecNumber evidence="2">2.3.2.31</ecNumber>
    </recommendedName>
</protein>
<dbReference type="Pfam" id="PF01485">
    <property type="entry name" value="IBR"/>
    <property type="match status" value="1"/>
</dbReference>
<dbReference type="InterPro" id="IPR044066">
    <property type="entry name" value="TRIAD_supradom"/>
</dbReference>
<dbReference type="Gene3D" id="3.30.40.10">
    <property type="entry name" value="Zinc/RING finger domain, C3HC4 (zinc finger)"/>
    <property type="match status" value="1"/>
</dbReference>
<evidence type="ECO:0000256" key="5">
    <source>
        <dbReference type="ARBA" id="ARBA00022737"/>
    </source>
</evidence>
<keyword evidence="12" id="KW-1185">Reference proteome</keyword>
<name>A0ABR1KXY7_9PEZI</name>
<accession>A0ABR1KXY7</accession>
<dbReference type="PROSITE" id="PS51873">
    <property type="entry name" value="TRIAD"/>
    <property type="match status" value="1"/>
</dbReference>
<evidence type="ECO:0000256" key="3">
    <source>
        <dbReference type="ARBA" id="ARBA00022679"/>
    </source>
</evidence>
<feature type="region of interest" description="Disordered" evidence="9">
    <location>
        <begin position="217"/>
        <end position="238"/>
    </location>
</feature>
<keyword evidence="7" id="KW-0833">Ubl conjugation pathway</keyword>
<dbReference type="EC" id="2.3.2.31" evidence="2"/>
<feature type="region of interest" description="Disordered" evidence="9">
    <location>
        <begin position="54"/>
        <end position="94"/>
    </location>
</feature>
<keyword evidence="4" id="KW-0479">Metal-binding</keyword>
<dbReference type="Gene3D" id="1.20.120.1750">
    <property type="match status" value="1"/>
</dbReference>
<keyword evidence="6" id="KW-0863">Zinc-finger</keyword>
<dbReference type="CDD" id="cd22584">
    <property type="entry name" value="Rcat_RBR_unk"/>
    <property type="match status" value="1"/>
</dbReference>
<comment type="caution">
    <text evidence="11">The sequence shown here is derived from an EMBL/GenBank/DDBJ whole genome shotgun (WGS) entry which is preliminary data.</text>
</comment>
<keyword evidence="5" id="KW-0677">Repeat</keyword>
<sequence length="338" mass="37573">MARDAREAARLDARERARGLQIAQDREFARRLQHDNSFDEAFYSGYPDWLFTPERDGAPPFNSTPSFNGTPPRKINGIPAPSSTQRRRAATREPFPPAPTFDCTACTTAHPASDMAHLPCDHYYCSDCTSRIFDGAITASISRLNPQPFLPECCRGHPIPYAAVANHLHGPTRQNFTRHATLLATPIEERTWCAGENCGRFIPPTATSSRTNANANANVNANRQNNNNNNRNGRNKRSQDTLVRCPSCTLQTCTQCKRLSTDHMGGVGGLCPEDADVKALLLTAQQRGWQRCYRCENMVEKRSGCNHMTCTCGAQFCYVCGARWQGRHCDHGFFAGDD</sequence>
<comment type="catalytic activity">
    <reaction evidence="1">
        <text>[E2 ubiquitin-conjugating enzyme]-S-ubiquitinyl-L-cysteine + [acceptor protein]-L-lysine = [E2 ubiquitin-conjugating enzyme]-L-cysteine + [acceptor protein]-N(6)-ubiquitinyl-L-lysine.</text>
        <dbReference type="EC" id="2.3.2.31"/>
    </reaction>
</comment>
<dbReference type="Proteomes" id="UP001363622">
    <property type="component" value="Unassembled WGS sequence"/>
</dbReference>
<dbReference type="InterPro" id="IPR013083">
    <property type="entry name" value="Znf_RING/FYVE/PHD"/>
</dbReference>
<evidence type="ECO:0000256" key="7">
    <source>
        <dbReference type="ARBA" id="ARBA00022786"/>
    </source>
</evidence>
<evidence type="ECO:0000313" key="11">
    <source>
        <dbReference type="EMBL" id="KAK7521495.1"/>
    </source>
</evidence>
<reference evidence="11 12" key="1">
    <citation type="submission" date="2024-04" db="EMBL/GenBank/DDBJ databases">
        <title>Phyllosticta paracitricarpa is synonymous to the EU quarantine fungus P. citricarpa based on phylogenomic analyses.</title>
        <authorList>
            <consortium name="Lawrence Berkeley National Laboratory"/>
            <person name="Van Ingen-Buijs V.A."/>
            <person name="Van Westerhoven A.C."/>
            <person name="Haridas S."/>
            <person name="Skiadas P."/>
            <person name="Martin F."/>
            <person name="Groenewald J.Z."/>
            <person name="Crous P.W."/>
            <person name="Seidl M.F."/>
        </authorList>
    </citation>
    <scope>NUCLEOTIDE SEQUENCE [LARGE SCALE GENOMIC DNA]</scope>
    <source>
        <strain evidence="11 12">CBS 123371</strain>
    </source>
</reference>
<feature type="compositionally biased region" description="Low complexity" evidence="9">
    <location>
        <begin position="217"/>
        <end position="232"/>
    </location>
</feature>
<gene>
    <name evidence="11" type="ORF">IWZ03DRAFT_368756</name>
</gene>
<dbReference type="SUPFAM" id="SSF57850">
    <property type="entry name" value="RING/U-box"/>
    <property type="match status" value="1"/>
</dbReference>
<dbReference type="EMBL" id="JBBPHU010000002">
    <property type="protein sequence ID" value="KAK7521495.1"/>
    <property type="molecule type" value="Genomic_DNA"/>
</dbReference>
<feature type="domain" description="RING-type" evidence="10">
    <location>
        <begin position="99"/>
        <end position="338"/>
    </location>
</feature>
<evidence type="ECO:0000256" key="8">
    <source>
        <dbReference type="ARBA" id="ARBA00022833"/>
    </source>
</evidence>
<dbReference type="InterPro" id="IPR002867">
    <property type="entry name" value="IBR_dom"/>
</dbReference>
<dbReference type="PANTHER" id="PTHR11685">
    <property type="entry name" value="RBR FAMILY RING FINGER AND IBR DOMAIN-CONTAINING"/>
    <property type="match status" value="1"/>
</dbReference>
<evidence type="ECO:0000256" key="9">
    <source>
        <dbReference type="SAM" id="MobiDB-lite"/>
    </source>
</evidence>
<evidence type="ECO:0000256" key="4">
    <source>
        <dbReference type="ARBA" id="ARBA00022723"/>
    </source>
</evidence>
<evidence type="ECO:0000256" key="6">
    <source>
        <dbReference type="ARBA" id="ARBA00022771"/>
    </source>
</evidence>
<evidence type="ECO:0000259" key="10">
    <source>
        <dbReference type="PROSITE" id="PS51873"/>
    </source>
</evidence>
<evidence type="ECO:0000313" key="12">
    <source>
        <dbReference type="Proteomes" id="UP001363622"/>
    </source>
</evidence>
<evidence type="ECO:0000256" key="1">
    <source>
        <dbReference type="ARBA" id="ARBA00001798"/>
    </source>
</evidence>
<organism evidence="11 12">
    <name type="scientific">Phyllosticta citriasiana</name>
    <dbReference type="NCBI Taxonomy" id="595635"/>
    <lineage>
        <taxon>Eukaryota</taxon>
        <taxon>Fungi</taxon>
        <taxon>Dikarya</taxon>
        <taxon>Ascomycota</taxon>
        <taxon>Pezizomycotina</taxon>
        <taxon>Dothideomycetes</taxon>
        <taxon>Dothideomycetes incertae sedis</taxon>
        <taxon>Botryosphaeriales</taxon>
        <taxon>Phyllostictaceae</taxon>
        <taxon>Phyllosticta</taxon>
    </lineage>
</organism>
<proteinExistence type="predicted"/>
<evidence type="ECO:0000256" key="2">
    <source>
        <dbReference type="ARBA" id="ARBA00012251"/>
    </source>
</evidence>
<keyword evidence="8" id="KW-0862">Zinc</keyword>